<name>A0ABM7ZUL9_STRNI</name>
<proteinExistence type="predicted"/>
<accession>A0ABM7ZUL9</accession>
<organism evidence="2 3">
    <name type="scientific">Streptomyces nigrescens</name>
    <dbReference type="NCBI Taxonomy" id="1920"/>
    <lineage>
        <taxon>Bacteria</taxon>
        <taxon>Bacillati</taxon>
        <taxon>Actinomycetota</taxon>
        <taxon>Actinomycetes</taxon>
        <taxon>Kitasatosporales</taxon>
        <taxon>Streptomycetaceae</taxon>
        <taxon>Streptomyces</taxon>
    </lineage>
</organism>
<evidence type="ECO:0000313" key="2">
    <source>
        <dbReference type="EMBL" id="BDM70054.1"/>
    </source>
</evidence>
<gene>
    <name evidence="2" type="ORF">HEK616_35410</name>
</gene>
<sequence length="146" mass="15384">MLVSGGYTLKVLAAAAGWRVWVPGGSATGMVLSVAGRSAGAGPAGSAAASRVGLRAHVHLRLAWWRALLRPTTARRQTDHRSTAYRSRLAPSSQLDIGGITTARGQPEELAADVRSRPAPPTPPHRDRSSFEGEIAVSRRGRLCLG</sequence>
<evidence type="ECO:0000256" key="1">
    <source>
        <dbReference type="SAM" id="MobiDB-lite"/>
    </source>
</evidence>
<dbReference type="Proteomes" id="UP001059597">
    <property type="component" value="Chromosome"/>
</dbReference>
<feature type="region of interest" description="Disordered" evidence="1">
    <location>
        <begin position="96"/>
        <end position="133"/>
    </location>
</feature>
<dbReference type="EMBL" id="AP026073">
    <property type="protein sequence ID" value="BDM70054.1"/>
    <property type="molecule type" value="Genomic_DNA"/>
</dbReference>
<keyword evidence="3" id="KW-1185">Reference proteome</keyword>
<protein>
    <submittedName>
        <fullName evidence="2">Uncharacterized protein</fullName>
    </submittedName>
</protein>
<evidence type="ECO:0000313" key="3">
    <source>
        <dbReference type="Proteomes" id="UP001059597"/>
    </source>
</evidence>
<reference evidence="2" key="1">
    <citation type="submission" date="2022-06" db="EMBL/GenBank/DDBJ databases">
        <title>Complete genome sequence of Streptomyces nigrescens HEK616.</title>
        <authorList>
            <person name="Asamizu S."/>
            <person name="Onaka H."/>
        </authorList>
    </citation>
    <scope>NUCLEOTIDE SEQUENCE</scope>
    <source>
        <strain evidence="2">HEK616</strain>
    </source>
</reference>